<comment type="caution">
    <text evidence="1">The sequence shown here is derived from an EMBL/GenBank/DDBJ whole genome shotgun (WGS) entry which is preliminary data.</text>
</comment>
<dbReference type="EMBL" id="CAJVRM010000640">
    <property type="protein sequence ID" value="CAG8982550.1"/>
    <property type="molecule type" value="Genomic_DNA"/>
</dbReference>
<accession>A0A9N9LWJ1</accession>
<reference evidence="1" key="1">
    <citation type="submission" date="2021-07" db="EMBL/GenBank/DDBJ databases">
        <authorList>
            <person name="Durling M."/>
        </authorList>
    </citation>
    <scope>NUCLEOTIDE SEQUENCE</scope>
</reference>
<keyword evidence="2" id="KW-1185">Reference proteome</keyword>
<proteinExistence type="predicted"/>
<organism evidence="1 2">
    <name type="scientific">Hymenoscyphus albidus</name>
    <dbReference type="NCBI Taxonomy" id="595503"/>
    <lineage>
        <taxon>Eukaryota</taxon>
        <taxon>Fungi</taxon>
        <taxon>Dikarya</taxon>
        <taxon>Ascomycota</taxon>
        <taxon>Pezizomycotina</taxon>
        <taxon>Leotiomycetes</taxon>
        <taxon>Helotiales</taxon>
        <taxon>Helotiaceae</taxon>
        <taxon>Hymenoscyphus</taxon>
    </lineage>
</organism>
<gene>
    <name evidence="1" type="ORF">HYALB_00002332</name>
</gene>
<dbReference type="Proteomes" id="UP000701801">
    <property type="component" value="Unassembled WGS sequence"/>
</dbReference>
<sequence>MDLLSNDIAHANTSQNNMESYWQNAVSDFLPAGPFDCWFDKNPPASLFEVTSRTTKKTWPALKHNGKNNILLYSGSFNPPNQGHLATILYLYKYRKEFDILAMFVFTDPDDLIRGRMKDSGEIVLPQELRSLMFAKEPELSEPLEEGWLQILLGTKEGITQALISMTALIRGAGFDADLIGLPGGDKMSACSPPDEPPAELATWGPLDGFLTLNARRPVGFYTPGPGKGKASVPISLPGCTEWERSPEDSTLVSGSGHEESIGDLWLCKALTITGTPTIRFYATQRSASNGVNSTRIRKIISEAGEGELEELLRDQVISFEILAEWLKKQWQEVQPSDV</sequence>
<evidence type="ECO:0008006" key="3">
    <source>
        <dbReference type="Google" id="ProtNLM"/>
    </source>
</evidence>
<dbReference type="SUPFAM" id="SSF52374">
    <property type="entry name" value="Nucleotidylyl transferase"/>
    <property type="match status" value="1"/>
</dbReference>
<protein>
    <recommendedName>
        <fullName evidence="3">Cytidyltransferase-like domain-containing protein</fullName>
    </recommendedName>
</protein>
<name>A0A9N9LWJ1_9HELO</name>
<evidence type="ECO:0000313" key="1">
    <source>
        <dbReference type="EMBL" id="CAG8982550.1"/>
    </source>
</evidence>
<dbReference type="AlphaFoldDB" id="A0A9N9LWJ1"/>
<dbReference type="OrthoDB" id="3558741at2759"/>
<evidence type="ECO:0000313" key="2">
    <source>
        <dbReference type="Proteomes" id="UP000701801"/>
    </source>
</evidence>